<dbReference type="PROSITE" id="PS50850">
    <property type="entry name" value="MFS"/>
    <property type="match status" value="1"/>
</dbReference>
<feature type="transmembrane region" description="Helical" evidence="8">
    <location>
        <begin position="244"/>
        <end position="262"/>
    </location>
</feature>
<gene>
    <name evidence="10" type="ORF">GCM10010357_68550</name>
</gene>
<evidence type="ECO:0000259" key="9">
    <source>
        <dbReference type="PROSITE" id="PS50850"/>
    </source>
</evidence>
<evidence type="ECO:0000256" key="7">
    <source>
        <dbReference type="ARBA" id="ARBA00023251"/>
    </source>
</evidence>
<feature type="transmembrane region" description="Helical" evidence="8">
    <location>
        <begin position="151"/>
        <end position="172"/>
    </location>
</feature>
<dbReference type="InterPro" id="IPR011701">
    <property type="entry name" value="MFS"/>
</dbReference>
<dbReference type="CDD" id="cd17321">
    <property type="entry name" value="MFS_MMR_MDR_like"/>
    <property type="match status" value="1"/>
</dbReference>
<dbReference type="PANTHER" id="PTHR42718">
    <property type="entry name" value="MAJOR FACILITATOR SUPERFAMILY MULTIDRUG TRANSPORTER MFSC"/>
    <property type="match status" value="1"/>
</dbReference>
<keyword evidence="5 8" id="KW-1133">Transmembrane helix</keyword>
<evidence type="ECO:0000313" key="11">
    <source>
        <dbReference type="Proteomes" id="UP001500879"/>
    </source>
</evidence>
<dbReference type="InterPro" id="IPR020846">
    <property type="entry name" value="MFS_dom"/>
</dbReference>
<dbReference type="PANTHER" id="PTHR42718:SF42">
    <property type="entry name" value="EXPORT PROTEIN"/>
    <property type="match status" value="1"/>
</dbReference>
<keyword evidence="11" id="KW-1185">Reference proteome</keyword>
<dbReference type="Gene3D" id="1.20.1720.10">
    <property type="entry name" value="Multidrug resistance protein D"/>
    <property type="match status" value="2"/>
</dbReference>
<feature type="transmembrane region" description="Helical" evidence="8">
    <location>
        <begin position="118"/>
        <end position="139"/>
    </location>
</feature>
<accession>A0ABN0Z7Q0</accession>
<feature type="transmembrane region" description="Helical" evidence="8">
    <location>
        <begin position="69"/>
        <end position="86"/>
    </location>
</feature>
<evidence type="ECO:0000256" key="2">
    <source>
        <dbReference type="ARBA" id="ARBA00022448"/>
    </source>
</evidence>
<dbReference type="Proteomes" id="UP001500879">
    <property type="component" value="Unassembled WGS sequence"/>
</dbReference>
<feature type="transmembrane region" description="Helical" evidence="8">
    <location>
        <begin position="178"/>
        <end position="200"/>
    </location>
</feature>
<organism evidence="10 11">
    <name type="scientific">Streptomyces luteireticuli</name>
    <dbReference type="NCBI Taxonomy" id="173858"/>
    <lineage>
        <taxon>Bacteria</taxon>
        <taxon>Bacillati</taxon>
        <taxon>Actinomycetota</taxon>
        <taxon>Actinomycetes</taxon>
        <taxon>Kitasatosporales</taxon>
        <taxon>Streptomycetaceae</taxon>
        <taxon>Streptomyces</taxon>
    </lineage>
</organism>
<evidence type="ECO:0000313" key="10">
    <source>
        <dbReference type="EMBL" id="GAA0437442.1"/>
    </source>
</evidence>
<dbReference type="InterPro" id="IPR036259">
    <property type="entry name" value="MFS_trans_sf"/>
</dbReference>
<feature type="transmembrane region" description="Helical" evidence="8">
    <location>
        <begin position="283"/>
        <end position="306"/>
    </location>
</feature>
<keyword evidence="4 8" id="KW-0812">Transmembrane</keyword>
<feature type="transmembrane region" description="Helical" evidence="8">
    <location>
        <begin position="93"/>
        <end position="112"/>
    </location>
</feature>
<keyword evidence="3" id="KW-1003">Cell membrane</keyword>
<feature type="transmembrane region" description="Helical" evidence="8">
    <location>
        <begin position="21"/>
        <end position="49"/>
    </location>
</feature>
<dbReference type="InterPro" id="IPR004638">
    <property type="entry name" value="EmrB-like"/>
</dbReference>
<evidence type="ECO:0000256" key="5">
    <source>
        <dbReference type="ARBA" id="ARBA00022989"/>
    </source>
</evidence>
<name>A0ABN0Z7Q0_9ACTN</name>
<dbReference type="PRINTS" id="PR01036">
    <property type="entry name" value="TCRTETB"/>
</dbReference>
<feature type="transmembrane region" description="Helical" evidence="8">
    <location>
        <begin position="418"/>
        <end position="435"/>
    </location>
</feature>
<reference evidence="10 11" key="1">
    <citation type="journal article" date="2019" name="Int. J. Syst. Evol. Microbiol.">
        <title>The Global Catalogue of Microorganisms (GCM) 10K type strain sequencing project: providing services to taxonomists for standard genome sequencing and annotation.</title>
        <authorList>
            <consortium name="The Broad Institute Genomics Platform"/>
            <consortium name="The Broad Institute Genome Sequencing Center for Infectious Disease"/>
            <person name="Wu L."/>
            <person name="Ma J."/>
        </authorList>
    </citation>
    <scope>NUCLEOTIDE SEQUENCE [LARGE SCALE GENOMIC DNA]</scope>
    <source>
        <strain evidence="10 11">JCM 4788</strain>
    </source>
</reference>
<evidence type="ECO:0000256" key="3">
    <source>
        <dbReference type="ARBA" id="ARBA00022475"/>
    </source>
</evidence>
<dbReference type="Pfam" id="PF07690">
    <property type="entry name" value="MFS_1"/>
    <property type="match status" value="1"/>
</dbReference>
<feature type="domain" description="Major facilitator superfamily (MFS) profile" evidence="9">
    <location>
        <begin position="23"/>
        <end position="514"/>
    </location>
</feature>
<dbReference type="RefSeq" id="WP_344032764.1">
    <property type="nucleotide sequence ID" value="NZ_BAAABX010000089.1"/>
</dbReference>
<dbReference type="EMBL" id="BAAABX010000089">
    <property type="protein sequence ID" value="GAA0437442.1"/>
    <property type="molecule type" value="Genomic_DNA"/>
</dbReference>
<protein>
    <submittedName>
        <fullName evidence="10">MFS transporter</fullName>
    </submittedName>
</protein>
<keyword evidence="7" id="KW-0046">Antibiotic resistance</keyword>
<evidence type="ECO:0000256" key="1">
    <source>
        <dbReference type="ARBA" id="ARBA00004651"/>
    </source>
</evidence>
<feature type="transmembrane region" description="Helical" evidence="8">
    <location>
        <begin position="212"/>
        <end position="232"/>
    </location>
</feature>
<evidence type="ECO:0000256" key="8">
    <source>
        <dbReference type="SAM" id="Phobius"/>
    </source>
</evidence>
<feature type="transmembrane region" description="Helical" evidence="8">
    <location>
        <begin position="342"/>
        <end position="365"/>
    </location>
</feature>
<feature type="transmembrane region" description="Helical" evidence="8">
    <location>
        <begin position="490"/>
        <end position="510"/>
    </location>
</feature>
<dbReference type="SUPFAM" id="SSF103473">
    <property type="entry name" value="MFS general substrate transporter"/>
    <property type="match status" value="1"/>
</dbReference>
<evidence type="ECO:0000256" key="4">
    <source>
        <dbReference type="ARBA" id="ARBA00022692"/>
    </source>
</evidence>
<keyword evidence="2" id="KW-0813">Transport</keyword>
<comment type="caution">
    <text evidence="10">The sequence shown here is derived from an EMBL/GenBank/DDBJ whole genome shotgun (WGS) entry which is preliminary data.</text>
</comment>
<dbReference type="PROSITE" id="PS00216">
    <property type="entry name" value="SUGAR_TRANSPORT_1"/>
    <property type="match status" value="1"/>
</dbReference>
<evidence type="ECO:0000256" key="6">
    <source>
        <dbReference type="ARBA" id="ARBA00023136"/>
    </source>
</evidence>
<dbReference type="NCBIfam" id="TIGR00711">
    <property type="entry name" value="efflux_EmrB"/>
    <property type="match status" value="1"/>
</dbReference>
<feature type="transmembrane region" description="Helical" evidence="8">
    <location>
        <begin position="377"/>
        <end position="397"/>
    </location>
</feature>
<sequence>MLQNKTGHAVSEETAAEPRRWRILACLVVSLVLVVLDTSIISVALRALALPAPDGLGASSGDLQWSVDSYTLVFATLLITAGLAADRFGRKRVLFAGLLVFGFFSAMAAYAHDASQLIVYRGGMGIGAALVVPATLAIISHVFPPAERPRAIGLWAASAGLAVAIGPVTGGLLLEHFWWGSIFLINIPVVLVGSTAVALVVPESADPAPRRFDPVGVALCVAGLGLLVLGIVEGGELDDWASPRVWANSLGGLLLLGAFVLWERRSSHPAMDLRCFRDARFSAATAVVGIAFFGLLGSSFYMIFYLQSVRGYSSLQAGCCLLPLAVAQLVASPNSTAATRRFGVRAVCTAGLTLTALTFFGVGLIDQHSPIWQCEVLFFLMGGAMGLAMPAATASAMSTLPQRSAGVGAAMLNSLRQVGGALGVAVLGSLLSSHYRGRIRDALRPLPAALRPVAEESVEGALTVAARLGGTGGDALAARAVDAFVSAMRVTSLVAGGVTLAGAVVVWVFLPRKGSAA</sequence>
<proteinExistence type="predicted"/>
<dbReference type="InterPro" id="IPR005829">
    <property type="entry name" value="Sugar_transporter_CS"/>
</dbReference>
<comment type="subcellular location">
    <subcellularLocation>
        <location evidence="1">Cell membrane</location>
        <topology evidence="1">Multi-pass membrane protein</topology>
    </subcellularLocation>
</comment>
<keyword evidence="6 8" id="KW-0472">Membrane</keyword>